<evidence type="ECO:0000313" key="2">
    <source>
        <dbReference type="EMBL" id="GAA0969881.1"/>
    </source>
</evidence>
<accession>A0ABP4CHY5</accession>
<evidence type="ECO:0000256" key="1">
    <source>
        <dbReference type="SAM" id="Phobius"/>
    </source>
</evidence>
<name>A0ABP4CHY5_9ACTN</name>
<reference evidence="3" key="1">
    <citation type="journal article" date="2019" name="Int. J. Syst. Evol. Microbiol.">
        <title>The Global Catalogue of Microorganisms (GCM) 10K type strain sequencing project: providing services to taxonomists for standard genome sequencing and annotation.</title>
        <authorList>
            <consortium name="The Broad Institute Genomics Platform"/>
            <consortium name="The Broad Institute Genome Sequencing Center for Infectious Disease"/>
            <person name="Wu L."/>
            <person name="Ma J."/>
        </authorList>
    </citation>
    <scope>NUCLEOTIDE SEQUENCE [LARGE SCALE GENOMIC DNA]</scope>
    <source>
        <strain evidence="3">JCM 10696</strain>
    </source>
</reference>
<keyword evidence="1" id="KW-0812">Transmembrane</keyword>
<keyword evidence="3" id="KW-1185">Reference proteome</keyword>
<feature type="transmembrane region" description="Helical" evidence="1">
    <location>
        <begin position="78"/>
        <end position="96"/>
    </location>
</feature>
<dbReference type="Pfam" id="PF19851">
    <property type="entry name" value="DUF6326"/>
    <property type="match status" value="1"/>
</dbReference>
<gene>
    <name evidence="2" type="ORF">GCM10009550_77040</name>
</gene>
<keyword evidence="1" id="KW-0472">Membrane</keyword>
<sequence length="141" mass="15485">MKDMRARLSTLWIFAMLNYLYCDIVGLMDSGQLRQFLAGRVGGMDIGQEFLLGASVLMELPIAMIVLSRLLKHRANRLANIVVGSVMTVVQTATLFTGSPAAYYVFFSVIEIACTVLIVRCAWTWRVETIAPAARPAPTAG</sequence>
<organism evidence="2 3">
    <name type="scientific">Actinocorallia libanotica</name>
    <dbReference type="NCBI Taxonomy" id="46162"/>
    <lineage>
        <taxon>Bacteria</taxon>
        <taxon>Bacillati</taxon>
        <taxon>Actinomycetota</taxon>
        <taxon>Actinomycetes</taxon>
        <taxon>Streptosporangiales</taxon>
        <taxon>Thermomonosporaceae</taxon>
        <taxon>Actinocorallia</taxon>
    </lineage>
</organism>
<dbReference type="Proteomes" id="UP001500665">
    <property type="component" value="Unassembled WGS sequence"/>
</dbReference>
<comment type="caution">
    <text evidence="2">The sequence shown here is derived from an EMBL/GenBank/DDBJ whole genome shotgun (WGS) entry which is preliminary data.</text>
</comment>
<evidence type="ECO:0008006" key="4">
    <source>
        <dbReference type="Google" id="ProtNLM"/>
    </source>
</evidence>
<proteinExistence type="predicted"/>
<feature type="transmembrane region" description="Helical" evidence="1">
    <location>
        <begin position="102"/>
        <end position="123"/>
    </location>
</feature>
<feature type="transmembrane region" description="Helical" evidence="1">
    <location>
        <begin position="46"/>
        <end position="66"/>
    </location>
</feature>
<evidence type="ECO:0000313" key="3">
    <source>
        <dbReference type="Proteomes" id="UP001500665"/>
    </source>
</evidence>
<dbReference type="InterPro" id="IPR046289">
    <property type="entry name" value="DUF6326"/>
</dbReference>
<protein>
    <recommendedName>
        <fullName evidence="4">DoxX-like protein</fullName>
    </recommendedName>
</protein>
<dbReference type="EMBL" id="BAAAHH010000069">
    <property type="protein sequence ID" value="GAA0969881.1"/>
    <property type="molecule type" value="Genomic_DNA"/>
</dbReference>
<keyword evidence="1" id="KW-1133">Transmembrane helix</keyword>